<feature type="domain" description="Luciferase-like" evidence="5">
    <location>
        <begin position="13"/>
        <end position="332"/>
    </location>
</feature>
<protein>
    <submittedName>
        <fullName evidence="6">Unannotated protein</fullName>
    </submittedName>
</protein>
<evidence type="ECO:0000313" key="6">
    <source>
        <dbReference type="EMBL" id="CAB4878179.1"/>
    </source>
</evidence>
<reference evidence="6" key="1">
    <citation type="submission" date="2020-05" db="EMBL/GenBank/DDBJ databases">
        <authorList>
            <person name="Chiriac C."/>
            <person name="Salcher M."/>
            <person name="Ghai R."/>
            <person name="Kavagutti S V."/>
        </authorList>
    </citation>
    <scope>NUCLEOTIDE SEQUENCE</scope>
</reference>
<dbReference type="InterPro" id="IPR011251">
    <property type="entry name" value="Luciferase-like_dom"/>
</dbReference>
<keyword evidence="4" id="KW-0503">Monooxygenase</keyword>
<accession>A0A6J7ECC5</accession>
<dbReference type="EMBL" id="CAFBLS010000124">
    <property type="protein sequence ID" value="CAB4878179.1"/>
    <property type="molecule type" value="Genomic_DNA"/>
</dbReference>
<dbReference type="PANTHER" id="PTHR42847:SF4">
    <property type="entry name" value="ALKANESULFONATE MONOOXYGENASE-RELATED"/>
    <property type="match status" value="1"/>
</dbReference>
<dbReference type="PANTHER" id="PTHR42847">
    <property type="entry name" value="ALKANESULFONATE MONOOXYGENASE"/>
    <property type="match status" value="1"/>
</dbReference>
<keyword evidence="3" id="KW-0560">Oxidoreductase</keyword>
<sequence length="366" mass="40490">MTKALLDGLDFKLGLFSANCSSGLAVTKAPDRWTGSWDDNLRMAKIADEVGIDFLLPIARWIGYGGITNFHEGVLDPVTWAAGLLANTSRISLIATIHTAFNHPIVAAKQMATVDQIGKGRAGINIVAGWNKPEYDTFGMDLPQDHDARYALAQEWWDIVRKIWTTEGKFDWDGKYFQLQHVEGMPKPYDGQLPVLNAGSSKQGREFAARNADFAFTIVGGPEDGAEIVKQVTSQARDEYDRTMGVFTLGHCVVRPTHQEAVDFRNYYADEMADWEAVDNLMALQGVHAQSFTPEMLLMFRDRFAAGHGTVPLIGSPDEVADEIARYHAAGFAGMTVAFLDYAGELPYFAQEVLPRLEAKGVRLPR</sequence>
<dbReference type="Pfam" id="PF00296">
    <property type="entry name" value="Bac_luciferase"/>
    <property type="match status" value="1"/>
</dbReference>
<dbReference type="GO" id="GO:0016705">
    <property type="term" value="F:oxidoreductase activity, acting on paired donors, with incorporation or reduction of molecular oxygen"/>
    <property type="evidence" value="ECO:0007669"/>
    <property type="project" value="InterPro"/>
</dbReference>
<gene>
    <name evidence="6" type="ORF">UFOPK3402_01074</name>
</gene>
<dbReference type="InterPro" id="IPR036661">
    <property type="entry name" value="Luciferase-like_sf"/>
</dbReference>
<name>A0A6J7ECC5_9ZZZZ</name>
<keyword evidence="1" id="KW-0285">Flavoprotein</keyword>
<evidence type="ECO:0000259" key="5">
    <source>
        <dbReference type="Pfam" id="PF00296"/>
    </source>
</evidence>
<dbReference type="CDD" id="cd01094">
    <property type="entry name" value="Alkanesulfonate_monoxygenase"/>
    <property type="match status" value="1"/>
</dbReference>
<dbReference type="GO" id="GO:0004497">
    <property type="term" value="F:monooxygenase activity"/>
    <property type="evidence" value="ECO:0007669"/>
    <property type="project" value="UniProtKB-KW"/>
</dbReference>
<evidence type="ECO:0000256" key="3">
    <source>
        <dbReference type="ARBA" id="ARBA00023002"/>
    </source>
</evidence>
<dbReference type="SUPFAM" id="SSF51679">
    <property type="entry name" value="Bacterial luciferase-like"/>
    <property type="match status" value="1"/>
</dbReference>
<proteinExistence type="predicted"/>
<keyword evidence="2" id="KW-0288">FMN</keyword>
<dbReference type="Gene3D" id="3.20.20.30">
    <property type="entry name" value="Luciferase-like domain"/>
    <property type="match status" value="1"/>
</dbReference>
<evidence type="ECO:0000256" key="1">
    <source>
        <dbReference type="ARBA" id="ARBA00022630"/>
    </source>
</evidence>
<dbReference type="InterPro" id="IPR050172">
    <property type="entry name" value="SsuD_RutA_monooxygenase"/>
</dbReference>
<organism evidence="6">
    <name type="scientific">freshwater metagenome</name>
    <dbReference type="NCBI Taxonomy" id="449393"/>
    <lineage>
        <taxon>unclassified sequences</taxon>
        <taxon>metagenomes</taxon>
        <taxon>ecological metagenomes</taxon>
    </lineage>
</organism>
<evidence type="ECO:0000256" key="4">
    <source>
        <dbReference type="ARBA" id="ARBA00023033"/>
    </source>
</evidence>
<evidence type="ECO:0000256" key="2">
    <source>
        <dbReference type="ARBA" id="ARBA00022643"/>
    </source>
</evidence>
<dbReference type="AlphaFoldDB" id="A0A6J7ECC5"/>